<dbReference type="SUPFAM" id="SSF51735">
    <property type="entry name" value="NAD(P)-binding Rossmann-fold domains"/>
    <property type="match status" value="1"/>
</dbReference>
<feature type="domain" description="NAD(P)-binding" evidence="1">
    <location>
        <begin position="12"/>
        <end position="193"/>
    </location>
</feature>
<dbReference type="AlphaFoldDB" id="A0A2N3HW96"/>
<proteinExistence type="predicted"/>
<dbReference type="Proteomes" id="UP000233535">
    <property type="component" value="Unassembled WGS sequence"/>
</dbReference>
<dbReference type="Pfam" id="PF13460">
    <property type="entry name" value="NAD_binding_10"/>
    <property type="match status" value="1"/>
</dbReference>
<dbReference type="InterPro" id="IPR036291">
    <property type="entry name" value="NAD(P)-bd_dom_sf"/>
</dbReference>
<dbReference type="Gene3D" id="3.40.50.720">
    <property type="entry name" value="NAD(P)-binding Rossmann-like Domain"/>
    <property type="match status" value="1"/>
</dbReference>
<dbReference type="OrthoDB" id="9803892at2"/>
<accession>A0A2N3HW96</accession>
<organism evidence="2 3">
    <name type="scientific">Labilibaculum filiforme</name>
    <dbReference type="NCBI Taxonomy" id="1940526"/>
    <lineage>
        <taxon>Bacteria</taxon>
        <taxon>Pseudomonadati</taxon>
        <taxon>Bacteroidota</taxon>
        <taxon>Bacteroidia</taxon>
        <taxon>Marinilabiliales</taxon>
        <taxon>Marinifilaceae</taxon>
        <taxon>Labilibaculum</taxon>
    </lineage>
</organism>
<evidence type="ECO:0000259" key="1">
    <source>
        <dbReference type="Pfam" id="PF13460"/>
    </source>
</evidence>
<dbReference type="EMBL" id="MVDD01000009">
    <property type="protein sequence ID" value="PKQ62317.1"/>
    <property type="molecule type" value="Genomic_DNA"/>
</dbReference>
<dbReference type="PANTHER" id="PTHR15020">
    <property type="entry name" value="FLAVIN REDUCTASE-RELATED"/>
    <property type="match status" value="1"/>
</dbReference>
<protein>
    <submittedName>
        <fullName evidence="2">Oxidoreductase</fullName>
    </submittedName>
</protein>
<dbReference type="CDD" id="cd05243">
    <property type="entry name" value="SDR_a5"/>
    <property type="match status" value="1"/>
</dbReference>
<dbReference type="RefSeq" id="WP_101261971.1">
    <property type="nucleotide sequence ID" value="NZ_MVDD01000009.1"/>
</dbReference>
<gene>
    <name evidence="2" type="ORF">BZG02_13490</name>
</gene>
<dbReference type="PANTHER" id="PTHR15020:SF50">
    <property type="entry name" value="UPF0659 PROTEIN YMR090W"/>
    <property type="match status" value="1"/>
</dbReference>
<dbReference type="InterPro" id="IPR016040">
    <property type="entry name" value="NAD(P)-bd_dom"/>
</dbReference>
<evidence type="ECO:0000313" key="3">
    <source>
        <dbReference type="Proteomes" id="UP000233535"/>
    </source>
</evidence>
<sequence>MKSKNKKTLVIGAGGQIGKILIEQLENKGSSVVALVRSKSKAQKFIDSGIETVVADLEGDFEHAFKGCDRVVFSAGSGGATGYDKTLLIDLWAAKKAVDYALNNNIQHFVMVSGLGVANPDEFVTEIKPYLVAKYFADNYLMESGLVYTILRPGSLINDNGTGLIRTSRPVKFSDLIIPREDVASVINYSLSNDEMKGKIVELFSGAESIETAFKEETIEVNNL</sequence>
<evidence type="ECO:0000313" key="2">
    <source>
        <dbReference type="EMBL" id="PKQ62317.1"/>
    </source>
</evidence>
<reference evidence="2 3" key="1">
    <citation type="journal article" date="2017" name="Front. Microbiol.">
        <title>Labilibaculum manganireducens gen. nov., sp. nov. and Labilibaculum filiforme sp. nov., Novel Bacteroidetes Isolated from Subsurface Sediments of the Baltic Sea.</title>
        <authorList>
            <person name="Vandieken V."/>
            <person name="Marshall I.P."/>
            <person name="Niemann H."/>
            <person name="Engelen B."/>
            <person name="Cypionka H."/>
        </authorList>
    </citation>
    <scope>NUCLEOTIDE SEQUENCE [LARGE SCALE GENOMIC DNA]</scope>
    <source>
        <strain evidence="2 3">59.16B</strain>
    </source>
</reference>
<keyword evidence="3" id="KW-1185">Reference proteome</keyword>
<comment type="caution">
    <text evidence="2">The sequence shown here is derived from an EMBL/GenBank/DDBJ whole genome shotgun (WGS) entry which is preliminary data.</text>
</comment>
<name>A0A2N3HW96_9BACT</name>